<evidence type="ECO:0000256" key="1">
    <source>
        <dbReference type="SAM" id="MobiDB-lite"/>
    </source>
</evidence>
<proteinExistence type="predicted"/>
<evidence type="ECO:0000313" key="2">
    <source>
        <dbReference type="EMBL" id="TGO63566.1"/>
    </source>
</evidence>
<comment type="caution">
    <text evidence="2">The sequence shown here is derived from an EMBL/GenBank/DDBJ whole genome shotgun (WGS) entry which is preliminary data.</text>
</comment>
<evidence type="ECO:0000313" key="3">
    <source>
        <dbReference type="Proteomes" id="UP000297527"/>
    </source>
</evidence>
<sequence>MAFQLDEQIEVELVRNLVEVYADQVFKGDAMHQLLIVHDKYAALRDGKLIALRVKKLTETITNLQAEQLNTQQELRRERAKAQEDIDKMEAKYKTEVEENMKRQTDADTERSEQQTEGRKSDEKVKKLLEGRIRRKRK</sequence>
<dbReference type="OrthoDB" id="3556376at2759"/>
<name>A0A4Z1IQD7_9HELO</name>
<dbReference type="AlphaFoldDB" id="A0A4Z1IQD7"/>
<keyword evidence="3" id="KW-1185">Reference proteome</keyword>
<gene>
    <name evidence="2" type="ORF">BCON_0012g00560</name>
</gene>
<accession>A0A4Z1IQD7</accession>
<dbReference type="EMBL" id="PQXN01000012">
    <property type="protein sequence ID" value="TGO63566.1"/>
    <property type="molecule type" value="Genomic_DNA"/>
</dbReference>
<organism evidence="2 3">
    <name type="scientific">Botryotinia convoluta</name>
    <dbReference type="NCBI Taxonomy" id="54673"/>
    <lineage>
        <taxon>Eukaryota</taxon>
        <taxon>Fungi</taxon>
        <taxon>Dikarya</taxon>
        <taxon>Ascomycota</taxon>
        <taxon>Pezizomycotina</taxon>
        <taxon>Leotiomycetes</taxon>
        <taxon>Helotiales</taxon>
        <taxon>Sclerotiniaceae</taxon>
        <taxon>Botryotinia</taxon>
    </lineage>
</organism>
<feature type="compositionally biased region" description="Basic and acidic residues" evidence="1">
    <location>
        <begin position="74"/>
        <end position="132"/>
    </location>
</feature>
<feature type="region of interest" description="Disordered" evidence="1">
    <location>
        <begin position="71"/>
        <end position="138"/>
    </location>
</feature>
<reference evidence="2 3" key="1">
    <citation type="submission" date="2017-12" db="EMBL/GenBank/DDBJ databases">
        <title>Comparative genomics of Botrytis spp.</title>
        <authorList>
            <person name="Valero-Jimenez C.A."/>
            <person name="Tapia P."/>
            <person name="Veloso J."/>
            <person name="Silva-Moreno E."/>
            <person name="Staats M."/>
            <person name="Valdes J.H."/>
            <person name="Van Kan J.A.L."/>
        </authorList>
    </citation>
    <scope>NUCLEOTIDE SEQUENCE [LARGE SCALE GENOMIC DNA]</scope>
    <source>
        <strain evidence="2 3">MUCL11595</strain>
    </source>
</reference>
<protein>
    <submittedName>
        <fullName evidence="2">Uncharacterized protein</fullName>
    </submittedName>
</protein>
<dbReference type="Proteomes" id="UP000297527">
    <property type="component" value="Unassembled WGS sequence"/>
</dbReference>